<feature type="compositionally biased region" description="Acidic residues" evidence="1">
    <location>
        <begin position="133"/>
        <end position="151"/>
    </location>
</feature>
<evidence type="ECO:0000313" key="3">
    <source>
        <dbReference type="Ensembl" id="ENSTGUP00000008341.2"/>
    </source>
</evidence>
<name>H0ZCN0_TAEGU</name>
<dbReference type="PANTHER" id="PTHR46900:SF4">
    <property type="entry name" value="FERM AND PDZ DOMAIN CONTAINING 2"/>
    <property type="match status" value="1"/>
</dbReference>
<dbReference type="SUPFAM" id="SSF50156">
    <property type="entry name" value="PDZ domain-like"/>
    <property type="match status" value="3"/>
</dbReference>
<organism evidence="3 4">
    <name type="scientific">Taeniopygia guttata</name>
    <name type="common">Zebra finch</name>
    <name type="synonym">Poephila guttata</name>
    <dbReference type="NCBI Taxonomy" id="59729"/>
    <lineage>
        <taxon>Eukaryota</taxon>
        <taxon>Metazoa</taxon>
        <taxon>Chordata</taxon>
        <taxon>Craniata</taxon>
        <taxon>Vertebrata</taxon>
        <taxon>Euteleostomi</taxon>
        <taxon>Archelosauria</taxon>
        <taxon>Archosauria</taxon>
        <taxon>Dinosauria</taxon>
        <taxon>Saurischia</taxon>
        <taxon>Theropoda</taxon>
        <taxon>Coelurosauria</taxon>
        <taxon>Aves</taxon>
        <taxon>Neognathae</taxon>
        <taxon>Neoaves</taxon>
        <taxon>Telluraves</taxon>
        <taxon>Australaves</taxon>
        <taxon>Passeriformes</taxon>
        <taxon>Passeroidea</taxon>
        <taxon>Estrildidae</taxon>
        <taxon>Estrildinae</taxon>
        <taxon>Taeniopygia</taxon>
    </lineage>
</organism>
<feature type="region of interest" description="Disordered" evidence="1">
    <location>
        <begin position="91"/>
        <end position="159"/>
    </location>
</feature>
<feature type="region of interest" description="Disordered" evidence="1">
    <location>
        <begin position="243"/>
        <end position="298"/>
    </location>
</feature>
<feature type="domain" description="PDZ" evidence="2">
    <location>
        <begin position="14"/>
        <end position="72"/>
    </location>
</feature>
<evidence type="ECO:0000313" key="4">
    <source>
        <dbReference type="Proteomes" id="UP000007754"/>
    </source>
</evidence>
<feature type="compositionally biased region" description="Acidic residues" evidence="1">
    <location>
        <begin position="284"/>
        <end position="296"/>
    </location>
</feature>
<dbReference type="GeneTree" id="ENSGT00940000161964"/>
<dbReference type="InterPro" id="IPR041489">
    <property type="entry name" value="PDZ_6"/>
</dbReference>
<dbReference type="Pfam" id="PF17820">
    <property type="entry name" value="PDZ_6"/>
    <property type="match status" value="1"/>
</dbReference>
<dbReference type="CDD" id="cd06696">
    <property type="entry name" value="PDZ4_PTPN13-like"/>
    <property type="match status" value="1"/>
</dbReference>
<dbReference type="InterPro" id="IPR001478">
    <property type="entry name" value="PDZ"/>
</dbReference>
<protein>
    <recommendedName>
        <fullName evidence="2">PDZ domain-containing protein</fullName>
    </recommendedName>
</protein>
<feature type="domain" description="PDZ" evidence="2">
    <location>
        <begin position="471"/>
        <end position="521"/>
    </location>
</feature>
<accession>H0ZCN0</accession>
<dbReference type="PROSITE" id="PS50106">
    <property type="entry name" value="PDZ"/>
    <property type="match status" value="3"/>
</dbReference>
<reference evidence="3 4" key="1">
    <citation type="journal article" date="2010" name="Nature">
        <title>The genome of a songbird.</title>
        <authorList>
            <person name="Warren W.C."/>
            <person name="Clayton D.F."/>
            <person name="Ellegren H."/>
            <person name="Arnold A.P."/>
            <person name="Hillier L.W."/>
            <person name="Kunstner A."/>
            <person name="Searle S."/>
            <person name="White S."/>
            <person name="Vilella A.J."/>
            <person name="Fairley S."/>
            <person name="Heger A."/>
            <person name="Kong L."/>
            <person name="Ponting C.P."/>
            <person name="Jarvis E.D."/>
            <person name="Mello C.V."/>
            <person name="Minx P."/>
            <person name="Lovell P."/>
            <person name="Velho T.A."/>
            <person name="Ferris M."/>
            <person name="Balakrishnan C.N."/>
            <person name="Sinha S."/>
            <person name="Blatti C."/>
            <person name="London S.E."/>
            <person name="Li Y."/>
            <person name="Lin Y.C."/>
            <person name="George J."/>
            <person name="Sweedler J."/>
            <person name="Southey B."/>
            <person name="Gunaratne P."/>
            <person name="Watson M."/>
            <person name="Nam K."/>
            <person name="Backstrom N."/>
            <person name="Smeds L."/>
            <person name="Nabholz B."/>
            <person name="Itoh Y."/>
            <person name="Whitney O."/>
            <person name="Pfenning A.R."/>
            <person name="Howard J."/>
            <person name="Volker M."/>
            <person name="Skinner B.M."/>
            <person name="Griffin D.K."/>
            <person name="Ye L."/>
            <person name="McLaren W.M."/>
            <person name="Flicek P."/>
            <person name="Quesada V."/>
            <person name="Velasco G."/>
            <person name="Lopez-Otin C."/>
            <person name="Puente X.S."/>
            <person name="Olender T."/>
            <person name="Lancet D."/>
            <person name="Smit A.F."/>
            <person name="Hubley R."/>
            <person name="Konkel M.K."/>
            <person name="Walker J.A."/>
            <person name="Batzer M.A."/>
            <person name="Gu W."/>
            <person name="Pollock D.D."/>
            <person name="Chen L."/>
            <person name="Cheng Z."/>
            <person name="Eichler E.E."/>
            <person name="Stapley J."/>
            <person name="Slate J."/>
            <person name="Ekblom R."/>
            <person name="Birkhead T."/>
            <person name="Burke T."/>
            <person name="Burt D."/>
            <person name="Scharff C."/>
            <person name="Adam I."/>
            <person name="Richard H."/>
            <person name="Sultan M."/>
            <person name="Soldatov A."/>
            <person name="Lehrach H."/>
            <person name="Edwards S.V."/>
            <person name="Yang S.P."/>
            <person name="Li X."/>
            <person name="Graves T."/>
            <person name="Fulton L."/>
            <person name="Nelson J."/>
            <person name="Chinwalla A."/>
            <person name="Hou S."/>
            <person name="Mardis E.R."/>
            <person name="Wilson R.K."/>
        </authorList>
    </citation>
    <scope>NUCLEOTIDE SEQUENCE [LARGE SCALE GENOMIC DNA]</scope>
</reference>
<dbReference type="Proteomes" id="UP000007754">
    <property type="component" value="Chromosome 6"/>
</dbReference>
<proteinExistence type="predicted"/>
<dbReference type="AlphaFoldDB" id="H0ZCN0"/>
<dbReference type="Ensembl" id="ENSTGUT00000008428.2">
    <property type="protein sequence ID" value="ENSTGUP00000008341.2"/>
    <property type="gene ID" value="ENSTGUG00000008093.2"/>
</dbReference>
<sequence>MEGDACEHLGGAIVRIKRLFPGQPAEESGEIEVGDVILSVNGKPLKGLLYQDVLHLLRGAPREVTLLLCRPPKGVLPEIEQIALTPAPSPIKDFVAEMPGSTEAGNGMDQSTSGGGSTSPDLEDCLDSPVGEDFSEPPEDDSSAYEEQEAEFQEKPIQTLPTSRESFYKHLWKIHQESSSSEVFHSLEEEVKQNCYSPCEFGQAKSHVFNKNHDDLLNTKCMPETLSLTPIDEEYLTVSSMSVTSLPRGGSSKRVSATTATQEPHVCGPSSSSLPAREAHDSDNEWEDLEEPEEEKEENKFCIQEMEIFVTLTKSENNGYGFSVVLNKMDACLYVDEILNDPALSDGRLRRGDRIIMVNGIDVTSLPCNEVLALLQSSPPDLHLVVGRADSDPRPSIRPEEIPEITLTKGADGQLGPPAETEKANISLSNENLNSKEQHLLHQYEKHLEETNCDAQQNTPDAPECKDFIIKIELEKAENGSLGFALVGGKNGRAILIKAISPDSSADLDGRLQVGDILLKVMFVLHCFGL</sequence>
<dbReference type="SMART" id="SM00228">
    <property type="entry name" value="PDZ"/>
    <property type="match status" value="2"/>
</dbReference>
<dbReference type="InterPro" id="IPR036034">
    <property type="entry name" value="PDZ_sf"/>
</dbReference>
<keyword evidence="4" id="KW-1185">Reference proteome</keyword>
<dbReference type="HOGENOM" id="CLU_439150_0_0_1"/>
<dbReference type="PANTHER" id="PTHR46900">
    <property type="entry name" value="TYROSINE-PROTEIN PHOSPHATASE NON-RECEPTOR TYPE 13"/>
    <property type="match status" value="1"/>
</dbReference>
<evidence type="ECO:0000256" key="1">
    <source>
        <dbReference type="SAM" id="MobiDB-lite"/>
    </source>
</evidence>
<reference evidence="3" key="3">
    <citation type="submission" date="2025-09" db="UniProtKB">
        <authorList>
            <consortium name="Ensembl"/>
        </authorList>
    </citation>
    <scope>IDENTIFICATION</scope>
</reference>
<dbReference type="InParanoid" id="H0ZCN0"/>
<reference evidence="3" key="2">
    <citation type="submission" date="2025-08" db="UniProtKB">
        <authorList>
            <consortium name="Ensembl"/>
        </authorList>
    </citation>
    <scope>IDENTIFICATION</scope>
</reference>
<dbReference type="Gene3D" id="2.30.42.10">
    <property type="match status" value="3"/>
</dbReference>
<dbReference type="InterPro" id="IPR052074">
    <property type="entry name" value="NonRcpt_TyrProt_Phosphatase"/>
</dbReference>
<feature type="compositionally biased region" description="Polar residues" evidence="1">
    <location>
        <begin position="253"/>
        <end position="262"/>
    </location>
</feature>
<dbReference type="Pfam" id="PF00595">
    <property type="entry name" value="PDZ"/>
    <property type="match status" value="2"/>
</dbReference>
<evidence type="ECO:0000259" key="2">
    <source>
        <dbReference type="PROSITE" id="PS50106"/>
    </source>
</evidence>
<feature type="domain" description="PDZ" evidence="2">
    <location>
        <begin position="309"/>
        <end position="390"/>
    </location>
</feature>